<feature type="region of interest" description="Disordered" evidence="1">
    <location>
        <begin position="1"/>
        <end position="37"/>
    </location>
</feature>
<evidence type="ECO:0000313" key="2">
    <source>
        <dbReference type="EMBL" id="KFB45760.1"/>
    </source>
</evidence>
<reference evidence="3" key="2">
    <citation type="submission" date="2020-05" db="UniProtKB">
        <authorList>
            <consortium name="EnsemblMetazoa"/>
        </authorList>
    </citation>
    <scope>IDENTIFICATION</scope>
</reference>
<evidence type="ECO:0000313" key="3">
    <source>
        <dbReference type="EnsemblMetazoa" id="ASIC013734-PA"/>
    </source>
</evidence>
<dbReference type="AlphaFoldDB" id="A0A084W6B6"/>
<feature type="compositionally biased region" description="Low complexity" evidence="1">
    <location>
        <begin position="14"/>
        <end position="27"/>
    </location>
</feature>
<evidence type="ECO:0000313" key="4">
    <source>
        <dbReference type="Proteomes" id="UP000030765"/>
    </source>
</evidence>
<evidence type="ECO:0000256" key="1">
    <source>
        <dbReference type="SAM" id="MobiDB-lite"/>
    </source>
</evidence>
<reference evidence="2 4" key="1">
    <citation type="journal article" date="2014" name="BMC Genomics">
        <title>Genome sequence of Anopheles sinensis provides insight into genetics basis of mosquito competence for malaria parasites.</title>
        <authorList>
            <person name="Zhou D."/>
            <person name="Zhang D."/>
            <person name="Ding G."/>
            <person name="Shi L."/>
            <person name="Hou Q."/>
            <person name="Ye Y."/>
            <person name="Xu Y."/>
            <person name="Zhou H."/>
            <person name="Xiong C."/>
            <person name="Li S."/>
            <person name="Yu J."/>
            <person name="Hong S."/>
            <person name="Yu X."/>
            <person name="Zou P."/>
            <person name="Chen C."/>
            <person name="Chang X."/>
            <person name="Wang W."/>
            <person name="Lv Y."/>
            <person name="Sun Y."/>
            <person name="Ma L."/>
            <person name="Shen B."/>
            <person name="Zhu C."/>
        </authorList>
    </citation>
    <scope>NUCLEOTIDE SEQUENCE [LARGE SCALE GENOMIC DNA]</scope>
</reference>
<sequence>MAKLFHVTDRRHTAQGTAVHTHTAVTHHSADHPQHHDRTVALRTARSINGACEPYVSPAGRLQTPR</sequence>
<dbReference type="EMBL" id="ATLV01020776">
    <property type="status" value="NOT_ANNOTATED_CDS"/>
    <property type="molecule type" value="Genomic_DNA"/>
</dbReference>
<proteinExistence type="predicted"/>
<organism evidence="2">
    <name type="scientific">Anopheles sinensis</name>
    <name type="common">Mosquito</name>
    <dbReference type="NCBI Taxonomy" id="74873"/>
    <lineage>
        <taxon>Eukaryota</taxon>
        <taxon>Metazoa</taxon>
        <taxon>Ecdysozoa</taxon>
        <taxon>Arthropoda</taxon>
        <taxon>Hexapoda</taxon>
        <taxon>Insecta</taxon>
        <taxon>Pterygota</taxon>
        <taxon>Neoptera</taxon>
        <taxon>Endopterygota</taxon>
        <taxon>Diptera</taxon>
        <taxon>Nematocera</taxon>
        <taxon>Culicoidea</taxon>
        <taxon>Culicidae</taxon>
        <taxon>Anophelinae</taxon>
        <taxon>Anopheles</taxon>
    </lineage>
</organism>
<dbReference type="VEuPathDB" id="VectorBase:ASIC013734"/>
<feature type="compositionally biased region" description="Basic and acidic residues" evidence="1">
    <location>
        <begin position="28"/>
        <end position="37"/>
    </location>
</feature>
<name>A0A084W6B6_ANOSI</name>
<keyword evidence="4" id="KW-1185">Reference proteome</keyword>
<accession>A0A084W6B6</accession>
<gene>
    <name evidence="2" type="ORF">ZHAS_00013734</name>
</gene>
<feature type="compositionally biased region" description="Basic and acidic residues" evidence="1">
    <location>
        <begin position="1"/>
        <end position="12"/>
    </location>
</feature>
<dbReference type="EMBL" id="KE525307">
    <property type="protein sequence ID" value="KFB45760.1"/>
    <property type="molecule type" value="Genomic_DNA"/>
</dbReference>
<dbReference type="Proteomes" id="UP000030765">
    <property type="component" value="Unassembled WGS sequence"/>
</dbReference>
<dbReference type="EnsemblMetazoa" id="ASIC013734-RA">
    <property type="protein sequence ID" value="ASIC013734-PA"/>
    <property type="gene ID" value="ASIC013734"/>
</dbReference>
<protein>
    <submittedName>
        <fullName evidence="2 3">Uncharacterized protein</fullName>
    </submittedName>
</protein>